<dbReference type="GO" id="GO:0004022">
    <property type="term" value="F:alcohol dehydrogenase (NAD+) activity"/>
    <property type="evidence" value="ECO:0007669"/>
    <property type="project" value="TreeGrafter"/>
</dbReference>
<dbReference type="InterPro" id="IPR039697">
    <property type="entry name" value="Alcohol_dehydrogenase_Fe"/>
</dbReference>
<dbReference type="PANTHER" id="PTHR11496">
    <property type="entry name" value="ALCOHOL DEHYDROGENASE"/>
    <property type="match status" value="1"/>
</dbReference>
<comment type="caution">
    <text evidence="6">The sequence shown here is derived from an EMBL/GenBank/DDBJ whole genome shotgun (WGS) entry which is preliminary data.</text>
</comment>
<evidence type="ECO:0000313" key="6">
    <source>
        <dbReference type="EMBL" id="TDU28549.1"/>
    </source>
</evidence>
<evidence type="ECO:0000256" key="2">
    <source>
        <dbReference type="ARBA" id="ARBA00023002"/>
    </source>
</evidence>
<dbReference type="InterPro" id="IPR056798">
    <property type="entry name" value="ADH_Fe_C"/>
</dbReference>
<dbReference type="Gene3D" id="3.40.50.1970">
    <property type="match status" value="1"/>
</dbReference>
<accession>A0A4R7P566</accession>
<keyword evidence="2" id="KW-0560">Oxidoreductase</keyword>
<dbReference type="CDD" id="cd08177">
    <property type="entry name" value="MAR"/>
    <property type="match status" value="1"/>
</dbReference>
<reference evidence="6 7" key="1">
    <citation type="submission" date="2019-03" db="EMBL/GenBank/DDBJ databases">
        <title>Genomic Encyclopedia of Type Strains, Phase IV (KMG-IV): sequencing the most valuable type-strain genomes for metagenomic binning, comparative biology and taxonomic classification.</title>
        <authorList>
            <person name="Goeker M."/>
        </authorList>
    </citation>
    <scope>NUCLEOTIDE SEQUENCE [LARGE SCALE GENOMIC DNA]</scope>
    <source>
        <strain evidence="6 7">DSM 26377</strain>
    </source>
</reference>
<dbReference type="Proteomes" id="UP000295341">
    <property type="component" value="Unassembled WGS sequence"/>
</dbReference>
<evidence type="ECO:0000259" key="5">
    <source>
        <dbReference type="Pfam" id="PF25137"/>
    </source>
</evidence>
<evidence type="ECO:0000256" key="3">
    <source>
        <dbReference type="ARBA" id="ARBA00023027"/>
    </source>
</evidence>
<evidence type="ECO:0000256" key="1">
    <source>
        <dbReference type="ARBA" id="ARBA00007358"/>
    </source>
</evidence>
<sequence>MSVALPAIADFTYQASATRVVFGAGSLCSLRSEIERLGRSRVLLITTAGRRDDTRAITELLGALCVAHFGDATMHTPADVTQRACEAARAANADLLLTFGGGSTIGLAKAMALQLDLPIVAIPTTYSGSEMTPVFGITEQGVKRTGRDDRVLPRTAIYDVDLTLGLPVEVSVASGLNAIAHAAEGLYARDGSPLTSLMAEEGIRALASGLVALRARADDLAARTACLYGAWLCGAVLGSVGMALHHKLCHTLGGSFNLPHAQTHAALLPHSIAHNAAHAPEAMALLCRALGVTHDAGGALHRLNLTLGITTALKDLGLQQADLARAADLAVQNPYWNPRPIERGPILALLENAWSGAVPVALDPAALSKEARA</sequence>
<dbReference type="Gene3D" id="1.20.1090.10">
    <property type="entry name" value="Dehydroquinate synthase-like - alpha domain"/>
    <property type="match status" value="1"/>
</dbReference>
<keyword evidence="7" id="KW-1185">Reference proteome</keyword>
<protein>
    <submittedName>
        <fullName evidence="6">Maleylacetate reductase</fullName>
    </submittedName>
</protein>
<organism evidence="6 7">
    <name type="scientific">Panacagrimonas perspica</name>
    <dbReference type="NCBI Taxonomy" id="381431"/>
    <lineage>
        <taxon>Bacteria</taxon>
        <taxon>Pseudomonadati</taxon>
        <taxon>Pseudomonadota</taxon>
        <taxon>Gammaproteobacteria</taxon>
        <taxon>Nevskiales</taxon>
        <taxon>Nevskiaceae</taxon>
        <taxon>Panacagrimonas</taxon>
    </lineage>
</organism>
<feature type="domain" description="Fe-containing alcohol dehydrogenase-like C-terminal" evidence="5">
    <location>
        <begin position="172"/>
        <end position="354"/>
    </location>
</feature>
<keyword evidence="3" id="KW-0520">NAD</keyword>
<dbReference type="SUPFAM" id="SSF56796">
    <property type="entry name" value="Dehydroquinate synthase-like"/>
    <property type="match status" value="1"/>
</dbReference>
<evidence type="ECO:0000259" key="4">
    <source>
        <dbReference type="Pfam" id="PF00465"/>
    </source>
</evidence>
<dbReference type="Pfam" id="PF25137">
    <property type="entry name" value="ADH_Fe_C"/>
    <property type="match status" value="1"/>
</dbReference>
<dbReference type="EMBL" id="SOBT01000009">
    <property type="protein sequence ID" value="TDU28549.1"/>
    <property type="molecule type" value="Genomic_DNA"/>
</dbReference>
<proteinExistence type="inferred from homology"/>
<dbReference type="InterPro" id="IPR034786">
    <property type="entry name" value="MAR"/>
</dbReference>
<dbReference type="AlphaFoldDB" id="A0A4R7P566"/>
<dbReference type="PANTHER" id="PTHR11496:SF102">
    <property type="entry name" value="ALCOHOL DEHYDROGENASE 4"/>
    <property type="match status" value="1"/>
</dbReference>
<name>A0A4R7P566_9GAMM</name>
<evidence type="ECO:0000313" key="7">
    <source>
        <dbReference type="Proteomes" id="UP000295341"/>
    </source>
</evidence>
<feature type="domain" description="Alcohol dehydrogenase iron-type/glycerol dehydrogenase GldA" evidence="4">
    <location>
        <begin position="18"/>
        <end position="159"/>
    </location>
</feature>
<dbReference type="GO" id="GO:0018506">
    <property type="term" value="F:maleylacetate reductase activity"/>
    <property type="evidence" value="ECO:0007669"/>
    <property type="project" value="InterPro"/>
</dbReference>
<dbReference type="RefSeq" id="WP_246051665.1">
    <property type="nucleotide sequence ID" value="NZ_MWIN01000024.1"/>
</dbReference>
<comment type="similarity">
    <text evidence="1">Belongs to the iron-containing alcohol dehydrogenase family.</text>
</comment>
<gene>
    <name evidence="6" type="ORF">DFR24_2922</name>
</gene>
<dbReference type="Pfam" id="PF00465">
    <property type="entry name" value="Fe-ADH"/>
    <property type="match status" value="1"/>
</dbReference>
<dbReference type="InterPro" id="IPR001670">
    <property type="entry name" value="ADH_Fe/GldA"/>
</dbReference>
<dbReference type="GO" id="GO:0046872">
    <property type="term" value="F:metal ion binding"/>
    <property type="evidence" value="ECO:0007669"/>
    <property type="project" value="InterPro"/>
</dbReference>